<dbReference type="AlphaFoldDB" id="A0A432V324"/>
<dbReference type="CDD" id="cd03293">
    <property type="entry name" value="ABC_NrtD_SsuB_transporters"/>
    <property type="match status" value="1"/>
</dbReference>
<dbReference type="InterPro" id="IPR003439">
    <property type="entry name" value="ABC_transporter-like_ATP-bd"/>
</dbReference>
<dbReference type="RefSeq" id="WP_128627651.1">
    <property type="nucleotide sequence ID" value="NZ_RKST01000017.1"/>
</dbReference>
<feature type="domain" description="ABC transporter" evidence="5">
    <location>
        <begin position="20"/>
        <end position="251"/>
    </location>
</feature>
<reference evidence="6 7" key="1">
    <citation type="submission" date="2018-11" db="EMBL/GenBank/DDBJ databases">
        <title>Pseudaminobacter arsenicus sp. nov., an arsenic-resistant bacterium isolated from arsenic-rich aquifers.</title>
        <authorList>
            <person name="Mu Y."/>
        </authorList>
    </citation>
    <scope>NUCLEOTIDE SEQUENCE [LARGE SCALE GENOMIC DNA]</scope>
    <source>
        <strain evidence="6 7">CB3</strain>
    </source>
</reference>
<dbReference type="EMBL" id="RKST01000017">
    <property type="protein sequence ID" value="RUM96597.1"/>
    <property type="molecule type" value="Genomic_DNA"/>
</dbReference>
<dbReference type="InterPro" id="IPR027417">
    <property type="entry name" value="P-loop_NTPase"/>
</dbReference>
<accession>A0A432V324</accession>
<keyword evidence="3" id="KW-0547">Nucleotide-binding</keyword>
<evidence type="ECO:0000313" key="6">
    <source>
        <dbReference type="EMBL" id="RUM96597.1"/>
    </source>
</evidence>
<comment type="caution">
    <text evidence="6">The sequence shown here is derived from an EMBL/GenBank/DDBJ whole genome shotgun (WGS) entry which is preliminary data.</text>
</comment>
<evidence type="ECO:0000256" key="3">
    <source>
        <dbReference type="ARBA" id="ARBA00022741"/>
    </source>
</evidence>
<keyword evidence="7" id="KW-1185">Reference proteome</keyword>
<proteinExistence type="inferred from homology"/>
<dbReference type="InterPro" id="IPR017871">
    <property type="entry name" value="ABC_transporter-like_CS"/>
</dbReference>
<evidence type="ECO:0000256" key="1">
    <source>
        <dbReference type="ARBA" id="ARBA00005417"/>
    </source>
</evidence>
<protein>
    <submittedName>
        <fullName evidence="6">ABC transporter ATP-binding protein</fullName>
    </submittedName>
</protein>
<comment type="similarity">
    <text evidence="1">Belongs to the ABC transporter superfamily.</text>
</comment>
<dbReference type="InterPro" id="IPR050166">
    <property type="entry name" value="ABC_transporter_ATP-bind"/>
</dbReference>
<dbReference type="SUPFAM" id="SSF52540">
    <property type="entry name" value="P-loop containing nucleoside triphosphate hydrolases"/>
    <property type="match status" value="1"/>
</dbReference>
<dbReference type="SMART" id="SM00382">
    <property type="entry name" value="AAA"/>
    <property type="match status" value="1"/>
</dbReference>
<gene>
    <name evidence="6" type="ORF">EET67_16540</name>
</gene>
<dbReference type="OrthoDB" id="9807242at2"/>
<keyword evidence="2" id="KW-0813">Transport</keyword>
<dbReference type="Proteomes" id="UP000281647">
    <property type="component" value="Unassembled WGS sequence"/>
</dbReference>
<dbReference type="PANTHER" id="PTHR42788:SF13">
    <property type="entry name" value="ALIPHATIC SULFONATES IMPORT ATP-BINDING PROTEIN SSUB"/>
    <property type="match status" value="1"/>
</dbReference>
<evidence type="ECO:0000256" key="2">
    <source>
        <dbReference type="ARBA" id="ARBA00022448"/>
    </source>
</evidence>
<keyword evidence="4 6" id="KW-0067">ATP-binding</keyword>
<evidence type="ECO:0000259" key="5">
    <source>
        <dbReference type="PROSITE" id="PS50893"/>
    </source>
</evidence>
<dbReference type="Pfam" id="PF00005">
    <property type="entry name" value="ABC_tran"/>
    <property type="match status" value="1"/>
</dbReference>
<dbReference type="PANTHER" id="PTHR42788">
    <property type="entry name" value="TAURINE IMPORT ATP-BINDING PROTEIN-RELATED"/>
    <property type="match status" value="1"/>
</dbReference>
<evidence type="ECO:0000313" key="7">
    <source>
        <dbReference type="Proteomes" id="UP000281647"/>
    </source>
</evidence>
<sequence length="269" mass="28946">MTPEANPGPPGFASPPKPIVEARGLAKTFSISGSEVTALEGVDLSIRRGEFISFVGPSGCGKSTFLNMVAGLLSPTGGEALVNGVAVREPSRQVGFMFQTPVLLPWRTVEQNVLMPAEVFGRKDKAVRDKARSVIEAVGLGGFVGAYPRQLSGGMQQRVALARILTYEPEVLLMDEPFGALDEFTREAMNLELMRITRAAGITVLFVTHNITEAVFMSDRVVVMTPRPGKVSGMVDIALPRPREIGLMQKQAFADLIFEVRGILGHGHG</sequence>
<organism evidence="6 7">
    <name type="scientific">Borborobacter arsenicus</name>
    <dbReference type="NCBI Taxonomy" id="1851146"/>
    <lineage>
        <taxon>Bacteria</taxon>
        <taxon>Pseudomonadati</taxon>
        <taxon>Pseudomonadota</taxon>
        <taxon>Alphaproteobacteria</taxon>
        <taxon>Hyphomicrobiales</taxon>
        <taxon>Phyllobacteriaceae</taxon>
        <taxon>Borborobacter</taxon>
    </lineage>
</organism>
<dbReference type="PROSITE" id="PS50893">
    <property type="entry name" value="ABC_TRANSPORTER_2"/>
    <property type="match status" value="1"/>
</dbReference>
<dbReference type="GO" id="GO:0016887">
    <property type="term" value="F:ATP hydrolysis activity"/>
    <property type="evidence" value="ECO:0007669"/>
    <property type="project" value="InterPro"/>
</dbReference>
<name>A0A432V324_9HYPH</name>
<dbReference type="GO" id="GO:0005524">
    <property type="term" value="F:ATP binding"/>
    <property type="evidence" value="ECO:0007669"/>
    <property type="project" value="UniProtKB-KW"/>
</dbReference>
<evidence type="ECO:0000256" key="4">
    <source>
        <dbReference type="ARBA" id="ARBA00022840"/>
    </source>
</evidence>
<dbReference type="Gene3D" id="3.40.50.300">
    <property type="entry name" value="P-loop containing nucleotide triphosphate hydrolases"/>
    <property type="match status" value="1"/>
</dbReference>
<dbReference type="PROSITE" id="PS00211">
    <property type="entry name" value="ABC_TRANSPORTER_1"/>
    <property type="match status" value="1"/>
</dbReference>
<dbReference type="InterPro" id="IPR003593">
    <property type="entry name" value="AAA+_ATPase"/>
</dbReference>